<accession>A0ABW2CK31</accession>
<keyword evidence="4" id="KW-0067">ATP-binding</keyword>
<dbReference type="GO" id="GO:0005524">
    <property type="term" value="F:ATP binding"/>
    <property type="evidence" value="ECO:0007669"/>
    <property type="project" value="UniProtKB-KW"/>
</dbReference>
<keyword evidence="1" id="KW-0808">Transferase</keyword>
<sequence>MELNLDIRLPRDSVSVPAVRGLLEASLRSLGVLAPIREDIELMLTEACTNVIKHAQDGDDYTVRVTIMNARCILKVIDTGTGFDADEVPEPSPHAEHGRGLMIIQALADDVRFRSFPHNGALVALEKRLRYWEGSLGHRYAHAGPDGPPDASGGTPLDASLDGPLDGSPHGSPDGREPGQRA</sequence>
<dbReference type="InterPro" id="IPR050267">
    <property type="entry name" value="Anti-sigma-factor_SerPK"/>
</dbReference>
<gene>
    <name evidence="4" type="ORF">ACFQKB_20545</name>
</gene>
<evidence type="ECO:0000259" key="3">
    <source>
        <dbReference type="Pfam" id="PF13581"/>
    </source>
</evidence>
<organism evidence="4 5">
    <name type="scientific">Actinomadura yumaensis</name>
    <dbReference type="NCBI Taxonomy" id="111807"/>
    <lineage>
        <taxon>Bacteria</taxon>
        <taxon>Bacillati</taxon>
        <taxon>Actinomycetota</taxon>
        <taxon>Actinomycetes</taxon>
        <taxon>Streptosporangiales</taxon>
        <taxon>Thermomonosporaceae</taxon>
        <taxon>Actinomadura</taxon>
    </lineage>
</organism>
<dbReference type="InterPro" id="IPR036890">
    <property type="entry name" value="HATPase_C_sf"/>
</dbReference>
<comment type="caution">
    <text evidence="4">The sequence shown here is derived from an EMBL/GenBank/DDBJ whole genome shotgun (WGS) entry which is preliminary data.</text>
</comment>
<dbReference type="CDD" id="cd16936">
    <property type="entry name" value="HATPase_RsbW-like"/>
    <property type="match status" value="1"/>
</dbReference>
<proteinExistence type="predicted"/>
<feature type="compositionally biased region" description="Low complexity" evidence="2">
    <location>
        <begin position="143"/>
        <end position="156"/>
    </location>
</feature>
<keyword evidence="1" id="KW-0418">Kinase</keyword>
<name>A0ABW2CK31_9ACTN</name>
<evidence type="ECO:0000313" key="5">
    <source>
        <dbReference type="Proteomes" id="UP001596380"/>
    </source>
</evidence>
<evidence type="ECO:0000256" key="2">
    <source>
        <dbReference type="SAM" id="MobiDB-lite"/>
    </source>
</evidence>
<feature type="region of interest" description="Disordered" evidence="2">
    <location>
        <begin position="142"/>
        <end position="182"/>
    </location>
</feature>
<dbReference type="Pfam" id="PF13581">
    <property type="entry name" value="HATPase_c_2"/>
    <property type="match status" value="1"/>
</dbReference>
<keyword evidence="4" id="KW-0547">Nucleotide-binding</keyword>
<keyword evidence="5" id="KW-1185">Reference proteome</keyword>
<keyword evidence="1" id="KW-0723">Serine/threonine-protein kinase</keyword>
<dbReference type="Proteomes" id="UP001596380">
    <property type="component" value="Unassembled WGS sequence"/>
</dbReference>
<dbReference type="RefSeq" id="WP_160825018.1">
    <property type="nucleotide sequence ID" value="NZ_JBHSXS010000011.1"/>
</dbReference>
<dbReference type="InterPro" id="IPR003594">
    <property type="entry name" value="HATPase_dom"/>
</dbReference>
<dbReference type="SUPFAM" id="SSF55874">
    <property type="entry name" value="ATPase domain of HSP90 chaperone/DNA topoisomerase II/histidine kinase"/>
    <property type="match status" value="1"/>
</dbReference>
<dbReference type="EMBL" id="JBHSXS010000011">
    <property type="protein sequence ID" value="MFC6882154.1"/>
    <property type="molecule type" value="Genomic_DNA"/>
</dbReference>
<protein>
    <submittedName>
        <fullName evidence="4">ATP-binding protein</fullName>
    </submittedName>
</protein>
<feature type="compositionally biased region" description="Basic and acidic residues" evidence="2">
    <location>
        <begin position="173"/>
        <end position="182"/>
    </location>
</feature>
<dbReference type="PANTHER" id="PTHR35526:SF3">
    <property type="entry name" value="ANTI-SIGMA-F FACTOR RSBW"/>
    <property type="match status" value="1"/>
</dbReference>
<dbReference type="PANTHER" id="PTHR35526">
    <property type="entry name" value="ANTI-SIGMA-F FACTOR RSBW-RELATED"/>
    <property type="match status" value="1"/>
</dbReference>
<evidence type="ECO:0000313" key="4">
    <source>
        <dbReference type="EMBL" id="MFC6882154.1"/>
    </source>
</evidence>
<feature type="domain" description="Histidine kinase/HSP90-like ATPase" evidence="3">
    <location>
        <begin position="12"/>
        <end position="120"/>
    </location>
</feature>
<dbReference type="Gene3D" id="3.30.565.10">
    <property type="entry name" value="Histidine kinase-like ATPase, C-terminal domain"/>
    <property type="match status" value="1"/>
</dbReference>
<reference evidence="5" key="1">
    <citation type="journal article" date="2019" name="Int. J. Syst. Evol. Microbiol.">
        <title>The Global Catalogue of Microorganisms (GCM) 10K type strain sequencing project: providing services to taxonomists for standard genome sequencing and annotation.</title>
        <authorList>
            <consortium name="The Broad Institute Genomics Platform"/>
            <consortium name="The Broad Institute Genome Sequencing Center for Infectious Disease"/>
            <person name="Wu L."/>
            <person name="Ma J."/>
        </authorList>
    </citation>
    <scope>NUCLEOTIDE SEQUENCE [LARGE SCALE GENOMIC DNA]</scope>
    <source>
        <strain evidence="5">JCM 3369</strain>
    </source>
</reference>
<evidence type="ECO:0000256" key="1">
    <source>
        <dbReference type="ARBA" id="ARBA00022527"/>
    </source>
</evidence>